<proteinExistence type="predicted"/>
<organism evidence="2 3">
    <name type="scientific">Candidatus Roizmanbacteria bacterium RIFOXYD1_FULL_38_12</name>
    <dbReference type="NCBI Taxonomy" id="1802093"/>
    <lineage>
        <taxon>Bacteria</taxon>
        <taxon>Candidatus Roizmaniibacteriota</taxon>
    </lineage>
</organism>
<name>A0A1F7L2F2_9BACT</name>
<dbReference type="AlphaFoldDB" id="A0A1F7L2F2"/>
<gene>
    <name evidence="2" type="ORF">A3K52_05915</name>
</gene>
<protein>
    <submittedName>
        <fullName evidence="2">Uncharacterized protein</fullName>
    </submittedName>
</protein>
<keyword evidence="1" id="KW-0472">Membrane</keyword>
<dbReference type="EMBL" id="MGBR01000001">
    <property type="protein sequence ID" value="OGK74269.1"/>
    <property type="molecule type" value="Genomic_DNA"/>
</dbReference>
<evidence type="ECO:0000256" key="1">
    <source>
        <dbReference type="SAM" id="Phobius"/>
    </source>
</evidence>
<dbReference type="Proteomes" id="UP000177050">
    <property type="component" value="Unassembled WGS sequence"/>
</dbReference>
<accession>A0A1F7L2F2</accession>
<evidence type="ECO:0000313" key="2">
    <source>
        <dbReference type="EMBL" id="OGK74269.1"/>
    </source>
</evidence>
<keyword evidence="1" id="KW-0812">Transmembrane</keyword>
<comment type="caution">
    <text evidence="2">The sequence shown here is derived from an EMBL/GenBank/DDBJ whole genome shotgun (WGS) entry which is preliminary data.</text>
</comment>
<sequence length="77" mass="8991">MKSNYAGLRNKIREVYLVEPNDLGIPLLTSLYRKVNRYFKKMPFVIVIPLAFILAITLYILFGYLVVRLASMLQYGF</sequence>
<feature type="transmembrane region" description="Helical" evidence="1">
    <location>
        <begin position="44"/>
        <end position="67"/>
    </location>
</feature>
<evidence type="ECO:0000313" key="3">
    <source>
        <dbReference type="Proteomes" id="UP000177050"/>
    </source>
</evidence>
<reference evidence="2 3" key="1">
    <citation type="journal article" date="2016" name="Nat. Commun.">
        <title>Thousands of microbial genomes shed light on interconnected biogeochemical processes in an aquifer system.</title>
        <authorList>
            <person name="Anantharaman K."/>
            <person name="Brown C.T."/>
            <person name="Hug L.A."/>
            <person name="Sharon I."/>
            <person name="Castelle C.J."/>
            <person name="Probst A.J."/>
            <person name="Thomas B.C."/>
            <person name="Singh A."/>
            <person name="Wilkins M.J."/>
            <person name="Karaoz U."/>
            <person name="Brodie E.L."/>
            <person name="Williams K.H."/>
            <person name="Hubbard S.S."/>
            <person name="Banfield J.F."/>
        </authorList>
    </citation>
    <scope>NUCLEOTIDE SEQUENCE [LARGE SCALE GENOMIC DNA]</scope>
</reference>
<keyword evidence="1" id="KW-1133">Transmembrane helix</keyword>